<dbReference type="Proteomes" id="UP000030758">
    <property type="component" value="Unassembled WGS sequence"/>
</dbReference>
<gene>
    <name evidence="1" type="ORF">M513_02478</name>
    <name evidence="2" type="ORF">M514_02478</name>
</gene>
<reference evidence="1 3" key="1">
    <citation type="journal article" date="2014" name="Nat. Genet.">
        <title>Genome and transcriptome of the porcine whipworm Trichuris suis.</title>
        <authorList>
            <person name="Jex A.R."/>
            <person name="Nejsum P."/>
            <person name="Schwarz E.M."/>
            <person name="Hu L."/>
            <person name="Young N.D."/>
            <person name="Hall R.S."/>
            <person name="Korhonen P.K."/>
            <person name="Liao S."/>
            <person name="Thamsborg S."/>
            <person name="Xia J."/>
            <person name="Xu P."/>
            <person name="Wang S."/>
            <person name="Scheerlinck J.P."/>
            <person name="Hofmann A."/>
            <person name="Sternberg P.W."/>
            <person name="Wang J."/>
            <person name="Gasser R.B."/>
        </authorList>
    </citation>
    <scope>NUCLEOTIDE SEQUENCE [LARGE SCALE GENOMIC DNA]</scope>
    <source>
        <strain evidence="2">DCEP-RM93F</strain>
        <strain evidence="1">DCEP-RM93M</strain>
    </source>
</reference>
<proteinExistence type="predicted"/>
<accession>A0A085MHV5</accession>
<dbReference type="AlphaFoldDB" id="A0A085MHV5"/>
<evidence type="ECO:0000313" key="1">
    <source>
        <dbReference type="EMBL" id="KFD56801.1"/>
    </source>
</evidence>
<evidence type="ECO:0000313" key="2">
    <source>
        <dbReference type="EMBL" id="KFD68147.1"/>
    </source>
</evidence>
<keyword evidence="3" id="KW-1185">Reference proteome</keyword>
<organism evidence="1 3">
    <name type="scientific">Trichuris suis</name>
    <name type="common">pig whipworm</name>
    <dbReference type="NCBI Taxonomy" id="68888"/>
    <lineage>
        <taxon>Eukaryota</taxon>
        <taxon>Metazoa</taxon>
        <taxon>Ecdysozoa</taxon>
        <taxon>Nematoda</taxon>
        <taxon>Enoplea</taxon>
        <taxon>Dorylaimia</taxon>
        <taxon>Trichinellida</taxon>
        <taxon>Trichuridae</taxon>
        <taxon>Trichuris</taxon>
    </lineage>
</organism>
<evidence type="ECO:0000313" key="3">
    <source>
        <dbReference type="Proteomes" id="UP000030764"/>
    </source>
</evidence>
<dbReference type="EMBL" id="KL363192">
    <property type="protein sequence ID" value="KFD56801.1"/>
    <property type="molecule type" value="Genomic_DNA"/>
</dbReference>
<dbReference type="Proteomes" id="UP000030764">
    <property type="component" value="Unassembled WGS sequence"/>
</dbReference>
<name>A0A085MHV5_9BILA</name>
<dbReference type="EMBL" id="KL367507">
    <property type="protein sequence ID" value="KFD68147.1"/>
    <property type="molecule type" value="Genomic_DNA"/>
</dbReference>
<sequence length="62" mass="6863">MIGLPGYKELGHSPCKPTNQLLKFYGGQQVPINDSLTVTVQCGSRSRELLVQNRFVSTLKLT</sequence>
<protein>
    <submittedName>
        <fullName evidence="1">Uncharacterized protein</fullName>
    </submittedName>
</protein>